<reference evidence="1 2" key="1">
    <citation type="journal article" date="2019" name="Int. J. Syst. Evol. Microbiol.">
        <title>The Global Catalogue of Microorganisms (GCM) 10K type strain sequencing project: providing services to taxonomists for standard genome sequencing and annotation.</title>
        <authorList>
            <consortium name="The Broad Institute Genomics Platform"/>
            <consortium name="The Broad Institute Genome Sequencing Center for Infectious Disease"/>
            <person name="Wu L."/>
            <person name="Ma J."/>
        </authorList>
    </citation>
    <scope>NUCLEOTIDE SEQUENCE [LARGE SCALE GENOMIC DNA]</scope>
    <source>
        <strain evidence="1 2">RDMS1</strain>
    </source>
</reference>
<proteinExistence type="predicted"/>
<evidence type="ECO:0000313" key="2">
    <source>
        <dbReference type="Proteomes" id="UP001596417"/>
    </source>
</evidence>
<gene>
    <name evidence="1" type="ORF">ACFQL7_22510</name>
</gene>
<dbReference type="EMBL" id="JBHTAX010000004">
    <property type="protein sequence ID" value="MFC7192311.1"/>
    <property type="molecule type" value="Genomic_DNA"/>
</dbReference>
<protein>
    <submittedName>
        <fullName evidence="1">Uncharacterized protein</fullName>
    </submittedName>
</protein>
<organism evidence="1 2">
    <name type="scientific">Halocatena marina</name>
    <dbReference type="NCBI Taxonomy" id="2934937"/>
    <lineage>
        <taxon>Archaea</taxon>
        <taxon>Methanobacteriati</taxon>
        <taxon>Methanobacteriota</taxon>
        <taxon>Stenosarchaea group</taxon>
        <taxon>Halobacteria</taxon>
        <taxon>Halobacteriales</taxon>
        <taxon>Natronomonadaceae</taxon>
        <taxon>Halocatena</taxon>
    </lineage>
</organism>
<dbReference type="RefSeq" id="WP_248910219.1">
    <property type="nucleotide sequence ID" value="NZ_CP109980.1"/>
</dbReference>
<evidence type="ECO:0000313" key="1">
    <source>
        <dbReference type="EMBL" id="MFC7192311.1"/>
    </source>
</evidence>
<comment type="caution">
    <text evidence="1">The sequence shown here is derived from an EMBL/GenBank/DDBJ whole genome shotgun (WGS) entry which is preliminary data.</text>
</comment>
<accession>A0ABD5YVQ5</accession>
<dbReference type="GeneID" id="76201986"/>
<dbReference type="AlphaFoldDB" id="A0ABD5YVQ5"/>
<keyword evidence="2" id="KW-1185">Reference proteome</keyword>
<sequence>MALVDVVAQRIGVVELLVTLSTRVVVEHNVLRHANCAVEETETVIARARRWP</sequence>
<name>A0ABD5YVQ5_9EURY</name>
<dbReference type="Proteomes" id="UP001596417">
    <property type="component" value="Unassembled WGS sequence"/>
</dbReference>